<evidence type="ECO:0000259" key="11">
    <source>
        <dbReference type="PROSITE" id="PS50109"/>
    </source>
</evidence>
<proteinExistence type="predicted"/>
<evidence type="ECO:0000256" key="2">
    <source>
        <dbReference type="ARBA" id="ARBA00004141"/>
    </source>
</evidence>
<dbReference type="EC" id="2.7.13.3" evidence="3"/>
<keyword evidence="9 10" id="KW-0472">Membrane</keyword>
<dbReference type="Pfam" id="PF00512">
    <property type="entry name" value="HisKA"/>
    <property type="match status" value="1"/>
</dbReference>
<name>A0ABS1GGV8_9AQUI</name>
<dbReference type="Gene3D" id="1.10.287.130">
    <property type="match status" value="1"/>
</dbReference>
<dbReference type="SMART" id="SM00388">
    <property type="entry name" value="HisKA"/>
    <property type="match status" value="1"/>
</dbReference>
<feature type="transmembrane region" description="Helical" evidence="10">
    <location>
        <begin position="20"/>
        <end position="40"/>
    </location>
</feature>
<keyword evidence="7 12" id="KW-0418">Kinase</keyword>
<dbReference type="PANTHER" id="PTHR45528:SF12">
    <property type="entry name" value="SENSOR HISTIDINE KINASE ARSS"/>
    <property type="match status" value="1"/>
</dbReference>
<feature type="transmembrane region" description="Helical" evidence="10">
    <location>
        <begin position="123"/>
        <end position="146"/>
    </location>
</feature>
<accession>A0ABS1GGV8</accession>
<dbReference type="InterPro" id="IPR005467">
    <property type="entry name" value="His_kinase_dom"/>
</dbReference>
<reference evidence="12 13" key="1">
    <citation type="journal article" date="2021" name="Syst. Appl. Microbiol.">
        <title>Persephonella atlantica sp. nov.: How to adapt to physico-chemical gradients in high temperature hydrothermal habitats.</title>
        <authorList>
            <person name="Francois D.X."/>
            <person name="Godfroy A."/>
            <person name="Mathien C."/>
            <person name="Aube J."/>
            <person name="Cathalot C."/>
            <person name="Lesongeur F."/>
            <person name="L'Haridon S."/>
            <person name="Philippon X."/>
            <person name="Roussel E.G."/>
        </authorList>
    </citation>
    <scope>NUCLEOTIDE SEQUENCE [LARGE SCALE GENOMIC DNA]</scope>
    <source>
        <strain evidence="12 13">MO1340</strain>
    </source>
</reference>
<evidence type="ECO:0000256" key="3">
    <source>
        <dbReference type="ARBA" id="ARBA00012438"/>
    </source>
</evidence>
<evidence type="ECO:0000256" key="4">
    <source>
        <dbReference type="ARBA" id="ARBA00022553"/>
    </source>
</evidence>
<organism evidence="12 13">
    <name type="scientific">Persephonella atlantica</name>
    <dbReference type="NCBI Taxonomy" id="2699429"/>
    <lineage>
        <taxon>Bacteria</taxon>
        <taxon>Pseudomonadati</taxon>
        <taxon>Aquificota</taxon>
        <taxon>Aquificia</taxon>
        <taxon>Aquificales</taxon>
        <taxon>Hydrogenothermaceae</taxon>
        <taxon>Persephonella</taxon>
    </lineage>
</organism>
<evidence type="ECO:0000256" key="9">
    <source>
        <dbReference type="ARBA" id="ARBA00023136"/>
    </source>
</evidence>
<keyword evidence="13" id="KW-1185">Reference proteome</keyword>
<sequence length="350" mass="41409">MIKKLFSYTRYEKESFIKSFLLFFLSMETLFAIITVLYFLNQTSDLKNEIFLKLKNYSYVLKGNDYKVELSPHSKNINFYQLYEDGDRLYIYIPIPFMEEDVLKIIYPEKRYKRQKEELLKEIFTVFSIVTVFILILSFAFSVYSINPLRKSLKMINEFIQDITHDINTPISSMLINLKMLKMKYPEDEEVKMLESAISKLNSINENLSFLNQEVRKNIADVNIKEIVEEEIKQMKNIFPDIKVKTYLNDVNIKTDKTALRRIVSNILSNAFKHNIKNGWVNVYLTKDYIKVVNSSRTIKNPSKLFERYYRESQRGLGLGLSIVQKLSEELGFRIKIEATGNKFSIIIYF</sequence>
<dbReference type="EMBL" id="JAACYA010000001">
    <property type="protein sequence ID" value="MBK3332164.1"/>
    <property type="molecule type" value="Genomic_DNA"/>
</dbReference>
<evidence type="ECO:0000256" key="10">
    <source>
        <dbReference type="SAM" id="Phobius"/>
    </source>
</evidence>
<dbReference type="PANTHER" id="PTHR45528">
    <property type="entry name" value="SENSOR HISTIDINE KINASE CPXA"/>
    <property type="match status" value="1"/>
</dbReference>
<dbReference type="Gene3D" id="3.30.565.10">
    <property type="entry name" value="Histidine kinase-like ATPase, C-terminal domain"/>
    <property type="match status" value="1"/>
</dbReference>
<dbReference type="InterPro" id="IPR036890">
    <property type="entry name" value="HATPase_C_sf"/>
</dbReference>
<dbReference type="InterPro" id="IPR003661">
    <property type="entry name" value="HisK_dim/P_dom"/>
</dbReference>
<dbReference type="Proteomes" id="UP000772812">
    <property type="component" value="Unassembled WGS sequence"/>
</dbReference>
<dbReference type="GO" id="GO:0016301">
    <property type="term" value="F:kinase activity"/>
    <property type="evidence" value="ECO:0007669"/>
    <property type="project" value="UniProtKB-KW"/>
</dbReference>
<evidence type="ECO:0000313" key="13">
    <source>
        <dbReference type="Proteomes" id="UP000772812"/>
    </source>
</evidence>
<dbReference type="SMART" id="SM00387">
    <property type="entry name" value="HATPase_c"/>
    <property type="match status" value="1"/>
</dbReference>
<dbReference type="SUPFAM" id="SSF47384">
    <property type="entry name" value="Homodimeric domain of signal transducing histidine kinase"/>
    <property type="match status" value="1"/>
</dbReference>
<feature type="domain" description="Histidine kinase" evidence="11">
    <location>
        <begin position="162"/>
        <end position="350"/>
    </location>
</feature>
<dbReference type="InterPro" id="IPR050398">
    <property type="entry name" value="HssS/ArlS-like"/>
</dbReference>
<dbReference type="PROSITE" id="PS50109">
    <property type="entry name" value="HIS_KIN"/>
    <property type="match status" value="1"/>
</dbReference>
<dbReference type="CDD" id="cd00082">
    <property type="entry name" value="HisKA"/>
    <property type="match status" value="1"/>
</dbReference>
<evidence type="ECO:0000256" key="1">
    <source>
        <dbReference type="ARBA" id="ARBA00000085"/>
    </source>
</evidence>
<keyword evidence="6 10" id="KW-0812">Transmembrane</keyword>
<evidence type="ECO:0000256" key="6">
    <source>
        <dbReference type="ARBA" id="ARBA00022692"/>
    </source>
</evidence>
<comment type="caution">
    <text evidence="12">The sequence shown here is derived from an EMBL/GenBank/DDBJ whole genome shotgun (WGS) entry which is preliminary data.</text>
</comment>
<keyword evidence="4" id="KW-0597">Phosphoprotein</keyword>
<evidence type="ECO:0000256" key="5">
    <source>
        <dbReference type="ARBA" id="ARBA00022679"/>
    </source>
</evidence>
<gene>
    <name evidence="12" type="ORF">GWK41_03665</name>
</gene>
<dbReference type="RefSeq" id="WP_200673549.1">
    <property type="nucleotide sequence ID" value="NZ_JAACYA010000001.1"/>
</dbReference>
<evidence type="ECO:0000256" key="7">
    <source>
        <dbReference type="ARBA" id="ARBA00022777"/>
    </source>
</evidence>
<keyword evidence="8 10" id="KW-1133">Transmembrane helix</keyword>
<dbReference type="InterPro" id="IPR003594">
    <property type="entry name" value="HATPase_dom"/>
</dbReference>
<protein>
    <recommendedName>
        <fullName evidence="3">histidine kinase</fullName>
        <ecNumber evidence="3">2.7.13.3</ecNumber>
    </recommendedName>
</protein>
<evidence type="ECO:0000256" key="8">
    <source>
        <dbReference type="ARBA" id="ARBA00022989"/>
    </source>
</evidence>
<comment type="catalytic activity">
    <reaction evidence="1">
        <text>ATP + protein L-histidine = ADP + protein N-phospho-L-histidine.</text>
        <dbReference type="EC" id="2.7.13.3"/>
    </reaction>
</comment>
<dbReference type="InterPro" id="IPR036097">
    <property type="entry name" value="HisK_dim/P_sf"/>
</dbReference>
<dbReference type="SUPFAM" id="SSF55874">
    <property type="entry name" value="ATPase domain of HSP90 chaperone/DNA topoisomerase II/histidine kinase"/>
    <property type="match status" value="1"/>
</dbReference>
<evidence type="ECO:0000313" key="12">
    <source>
        <dbReference type="EMBL" id="MBK3332164.1"/>
    </source>
</evidence>
<dbReference type="Pfam" id="PF02518">
    <property type="entry name" value="HATPase_c"/>
    <property type="match status" value="1"/>
</dbReference>
<keyword evidence="5" id="KW-0808">Transferase</keyword>
<comment type="subcellular location">
    <subcellularLocation>
        <location evidence="2">Membrane</location>
        <topology evidence="2">Multi-pass membrane protein</topology>
    </subcellularLocation>
</comment>